<feature type="domain" description="Fibrinogen C-terminal" evidence="3">
    <location>
        <begin position="104"/>
        <end position="318"/>
    </location>
</feature>
<dbReference type="CDD" id="cd00087">
    <property type="entry name" value="FReD"/>
    <property type="match status" value="1"/>
</dbReference>
<feature type="chain" id="PRO_5014992690" evidence="2">
    <location>
        <begin position="22"/>
        <end position="318"/>
    </location>
</feature>
<dbReference type="PANTHER" id="PTHR19143">
    <property type="entry name" value="FIBRINOGEN/TENASCIN/ANGIOPOEITIN"/>
    <property type="match status" value="1"/>
</dbReference>
<accession>A0A2M4A9G4</accession>
<proteinExistence type="predicted"/>
<dbReference type="NCBIfam" id="NF040941">
    <property type="entry name" value="GGGWT_bact"/>
    <property type="match status" value="1"/>
</dbReference>
<dbReference type="EMBL" id="GGFK01004084">
    <property type="protein sequence ID" value="MBW37405.1"/>
    <property type="molecule type" value="Transcribed_RNA"/>
</dbReference>
<dbReference type="InterPro" id="IPR014716">
    <property type="entry name" value="Fibrinogen_a/b/g_C_1"/>
</dbReference>
<evidence type="ECO:0000256" key="2">
    <source>
        <dbReference type="SAM" id="SignalP"/>
    </source>
</evidence>
<dbReference type="InterPro" id="IPR036056">
    <property type="entry name" value="Fibrinogen-like_C"/>
</dbReference>
<dbReference type="Gene3D" id="3.90.215.10">
    <property type="entry name" value="Gamma Fibrinogen, chain A, domain 1"/>
    <property type="match status" value="1"/>
</dbReference>
<dbReference type="InterPro" id="IPR050373">
    <property type="entry name" value="Fibrinogen_C-term_domain"/>
</dbReference>
<dbReference type="PANTHER" id="PTHR19143:SF327">
    <property type="entry name" value="FI21813P1-RELATED"/>
    <property type="match status" value="1"/>
</dbReference>
<protein>
    <submittedName>
        <fullName evidence="4">Putative ficolin</fullName>
    </submittedName>
</protein>
<dbReference type="SMART" id="SM00186">
    <property type="entry name" value="FBG"/>
    <property type="match status" value="1"/>
</dbReference>
<dbReference type="PROSITE" id="PS51406">
    <property type="entry name" value="FIBRINOGEN_C_2"/>
    <property type="match status" value="1"/>
</dbReference>
<keyword evidence="2" id="KW-0732">Signal</keyword>
<evidence type="ECO:0000259" key="3">
    <source>
        <dbReference type="PROSITE" id="PS51406"/>
    </source>
</evidence>
<feature type="signal peptide" evidence="2">
    <location>
        <begin position="1"/>
        <end position="21"/>
    </location>
</feature>
<feature type="region of interest" description="Disordered" evidence="1">
    <location>
        <begin position="82"/>
        <end position="115"/>
    </location>
</feature>
<reference evidence="4" key="1">
    <citation type="submission" date="2018-01" db="EMBL/GenBank/DDBJ databases">
        <title>An insight into the sialome of Amazonian anophelines.</title>
        <authorList>
            <person name="Ribeiro J.M."/>
            <person name="Scarpassa V."/>
            <person name="Calvo E."/>
        </authorList>
    </citation>
    <scope>NUCLEOTIDE SEQUENCE</scope>
    <source>
        <tissue evidence="4">Salivary glands</tissue>
    </source>
</reference>
<sequence>MKGNVWFVVICAVLAVRGSDREDTENVKNSESRPMGFEFKILSDQFYNISAKLQSIENILQNLEIKQQNMSDKLDSIEEKIQKTEGEDPVTATENSASTTTKPKPKQPPFSSCKDVPSNVSGTYLIRVKNDSEPFQVYCEQEAYGGGWIVFQYRYNGSLDFYRGWNEFRDGFGDLNKEFWLGLEKVHQITSGRKHELIVELKDFNGTYGYARYAVFELGSERNQYILKELGKYSGNAGDSMSFNKGFEFSTKDEDNDMSSSLHCAQRHEGAWWHGPCTFANLNGRYRNVADTTSMYWMHFTGNQQGLNYSRMMIRELE</sequence>
<name>A0A2M4A9G4_9DIPT</name>
<evidence type="ECO:0000256" key="1">
    <source>
        <dbReference type="SAM" id="MobiDB-lite"/>
    </source>
</evidence>
<organism evidence="4">
    <name type="scientific">Anopheles triannulatus</name>
    <dbReference type="NCBI Taxonomy" id="58253"/>
    <lineage>
        <taxon>Eukaryota</taxon>
        <taxon>Metazoa</taxon>
        <taxon>Ecdysozoa</taxon>
        <taxon>Arthropoda</taxon>
        <taxon>Hexapoda</taxon>
        <taxon>Insecta</taxon>
        <taxon>Pterygota</taxon>
        <taxon>Neoptera</taxon>
        <taxon>Endopterygota</taxon>
        <taxon>Diptera</taxon>
        <taxon>Nematocera</taxon>
        <taxon>Culicoidea</taxon>
        <taxon>Culicidae</taxon>
        <taxon>Anophelinae</taxon>
        <taxon>Anopheles</taxon>
    </lineage>
</organism>
<dbReference type="SUPFAM" id="SSF56496">
    <property type="entry name" value="Fibrinogen C-terminal domain-like"/>
    <property type="match status" value="1"/>
</dbReference>
<dbReference type="Pfam" id="PF00147">
    <property type="entry name" value="Fibrinogen_C"/>
    <property type="match status" value="1"/>
</dbReference>
<evidence type="ECO:0000313" key="4">
    <source>
        <dbReference type="EMBL" id="MBW37405.1"/>
    </source>
</evidence>
<dbReference type="InterPro" id="IPR002181">
    <property type="entry name" value="Fibrinogen_a/b/g_C_dom"/>
</dbReference>
<dbReference type="AlphaFoldDB" id="A0A2M4A9G4"/>
<dbReference type="GO" id="GO:0005615">
    <property type="term" value="C:extracellular space"/>
    <property type="evidence" value="ECO:0007669"/>
    <property type="project" value="TreeGrafter"/>
</dbReference>